<keyword evidence="6" id="KW-0677">Repeat</keyword>
<keyword evidence="4" id="KW-0004">4Fe-4S</keyword>
<gene>
    <name evidence="11" type="ORF">EF807_05600</name>
</gene>
<comment type="subunit">
    <text evidence="2">Heterotetramer of one alpha, one beta, one delta and one gamma chain.</text>
</comment>
<organism evidence="11 12">
    <name type="scientific">Candidatus Methanolliviera hydrocarbonicum</name>
    <dbReference type="NCBI Taxonomy" id="2491085"/>
    <lineage>
        <taxon>Archaea</taxon>
        <taxon>Methanobacteriati</taxon>
        <taxon>Methanobacteriota</taxon>
        <taxon>Candidatus Methanoliparia</taxon>
        <taxon>Candidatus Methanoliparales</taxon>
        <taxon>Candidatus Methanollivieraceae</taxon>
        <taxon>Candidatus Methanolliviera</taxon>
    </lineage>
</organism>
<dbReference type="PANTHER" id="PTHR43724:SF1">
    <property type="entry name" value="PYRUVATE SYNTHASE SUBUNIT PORD"/>
    <property type="match status" value="1"/>
</dbReference>
<dbReference type="InterPro" id="IPR017900">
    <property type="entry name" value="4Fe4S_Fe_S_CS"/>
</dbReference>
<dbReference type="Proteomes" id="UP000320766">
    <property type="component" value="Unassembled WGS sequence"/>
</dbReference>
<dbReference type="Gene3D" id="3.30.70.20">
    <property type="match status" value="2"/>
</dbReference>
<dbReference type="GO" id="GO:0051539">
    <property type="term" value="F:4 iron, 4 sulfur cluster binding"/>
    <property type="evidence" value="ECO:0007669"/>
    <property type="project" value="UniProtKB-KW"/>
</dbReference>
<accession>A0A520KW37</accession>
<keyword evidence="9" id="KW-0411">Iron-sulfur</keyword>
<evidence type="ECO:0000256" key="3">
    <source>
        <dbReference type="ARBA" id="ARBA00022448"/>
    </source>
</evidence>
<evidence type="ECO:0000256" key="8">
    <source>
        <dbReference type="ARBA" id="ARBA00023004"/>
    </source>
</evidence>
<dbReference type="EMBL" id="RXIL01000101">
    <property type="protein sequence ID" value="RZN68628.1"/>
    <property type="molecule type" value="Genomic_DNA"/>
</dbReference>
<evidence type="ECO:0000313" key="12">
    <source>
        <dbReference type="Proteomes" id="UP000320766"/>
    </source>
</evidence>
<dbReference type="NCBIfam" id="TIGR02179">
    <property type="entry name" value="PorD_KorD"/>
    <property type="match status" value="1"/>
</dbReference>
<protein>
    <submittedName>
        <fullName evidence="11">Pyruvate synthase</fullName>
    </submittedName>
</protein>
<dbReference type="Pfam" id="PF14697">
    <property type="entry name" value="Fer4_21"/>
    <property type="match status" value="1"/>
</dbReference>
<evidence type="ECO:0000259" key="10">
    <source>
        <dbReference type="PROSITE" id="PS51379"/>
    </source>
</evidence>
<dbReference type="AlphaFoldDB" id="A0A520KW37"/>
<dbReference type="GO" id="GO:0046872">
    <property type="term" value="F:metal ion binding"/>
    <property type="evidence" value="ECO:0007669"/>
    <property type="project" value="UniProtKB-KW"/>
</dbReference>
<dbReference type="GO" id="GO:0016625">
    <property type="term" value="F:oxidoreductase activity, acting on the aldehyde or oxo group of donors, iron-sulfur protein as acceptor"/>
    <property type="evidence" value="ECO:0007669"/>
    <property type="project" value="InterPro"/>
</dbReference>
<evidence type="ECO:0000256" key="6">
    <source>
        <dbReference type="ARBA" id="ARBA00022737"/>
    </source>
</evidence>
<dbReference type="PROSITE" id="PS51379">
    <property type="entry name" value="4FE4S_FER_2"/>
    <property type="match status" value="2"/>
</dbReference>
<dbReference type="InterPro" id="IPR017896">
    <property type="entry name" value="4Fe4S_Fe-S-bd"/>
</dbReference>
<evidence type="ECO:0000256" key="9">
    <source>
        <dbReference type="ARBA" id="ARBA00023014"/>
    </source>
</evidence>
<feature type="domain" description="4Fe-4S ferredoxin-type" evidence="10">
    <location>
        <begin position="55"/>
        <end position="84"/>
    </location>
</feature>
<reference evidence="11 12" key="1">
    <citation type="journal article" date="2019" name="Nat. Microbiol.">
        <title>Wide diversity of methane and short-chain alkane metabolisms in uncultured archaea.</title>
        <authorList>
            <person name="Borrel G."/>
            <person name="Adam P.S."/>
            <person name="McKay L.J."/>
            <person name="Chen L.X."/>
            <person name="Sierra-Garcia I.N."/>
            <person name="Sieber C.M."/>
            <person name="Letourneur Q."/>
            <person name="Ghozlane A."/>
            <person name="Andersen G.L."/>
            <person name="Li W.J."/>
            <person name="Hallam S.J."/>
            <person name="Muyzer G."/>
            <person name="de Oliveira V.M."/>
            <person name="Inskeep W.P."/>
            <person name="Banfield J.F."/>
            <person name="Gribaldo S."/>
        </authorList>
    </citation>
    <scope>NUCLEOTIDE SEQUENCE [LARGE SCALE GENOMIC DNA]</scope>
    <source>
        <strain evidence="11">NM1b</strain>
    </source>
</reference>
<evidence type="ECO:0000256" key="7">
    <source>
        <dbReference type="ARBA" id="ARBA00022982"/>
    </source>
</evidence>
<keyword evidence="8" id="KW-0408">Iron</keyword>
<proteinExistence type="predicted"/>
<dbReference type="PROSITE" id="PS00198">
    <property type="entry name" value="4FE4S_FER_1"/>
    <property type="match status" value="2"/>
</dbReference>
<dbReference type="InterPro" id="IPR011898">
    <property type="entry name" value="PorD_KorD"/>
</dbReference>
<keyword evidence="11" id="KW-0670">Pyruvate</keyword>
<name>A0A520KW37_9EURY</name>
<sequence>MKLLPGGIVKPKTTVANKTGAWRTFIPIYDEDKCKKCGICETFCPEDCISVDENEFRHPDYDFCKGCGICAEECPADAIEMKYEEKE</sequence>
<comment type="cofactor">
    <cofactor evidence="1">
        <name>[4Fe-4S] cluster</name>
        <dbReference type="ChEBI" id="CHEBI:49883"/>
    </cofactor>
</comment>
<evidence type="ECO:0000256" key="1">
    <source>
        <dbReference type="ARBA" id="ARBA00001966"/>
    </source>
</evidence>
<dbReference type="PANTHER" id="PTHR43724">
    <property type="entry name" value="PYRUVATE SYNTHASE SUBUNIT PORD"/>
    <property type="match status" value="1"/>
</dbReference>
<comment type="caution">
    <text evidence="11">The sequence shown here is derived from an EMBL/GenBank/DDBJ whole genome shotgun (WGS) entry which is preliminary data.</text>
</comment>
<dbReference type="SUPFAM" id="SSF54862">
    <property type="entry name" value="4Fe-4S ferredoxins"/>
    <property type="match status" value="1"/>
</dbReference>
<keyword evidence="5" id="KW-0479">Metal-binding</keyword>
<evidence type="ECO:0000256" key="4">
    <source>
        <dbReference type="ARBA" id="ARBA00022485"/>
    </source>
</evidence>
<evidence type="ECO:0000256" key="2">
    <source>
        <dbReference type="ARBA" id="ARBA00011595"/>
    </source>
</evidence>
<evidence type="ECO:0000313" key="11">
    <source>
        <dbReference type="EMBL" id="RZN68628.1"/>
    </source>
</evidence>
<keyword evidence="3" id="KW-0813">Transport</keyword>
<feature type="domain" description="4Fe-4S ferredoxin-type" evidence="10">
    <location>
        <begin position="25"/>
        <end position="54"/>
    </location>
</feature>
<keyword evidence="7" id="KW-0249">Electron transport</keyword>
<evidence type="ECO:0000256" key="5">
    <source>
        <dbReference type="ARBA" id="ARBA00022723"/>
    </source>
</evidence>